<accession>A0ABT4AH92</accession>
<evidence type="ECO:0000256" key="4">
    <source>
        <dbReference type="SAM" id="Phobius"/>
    </source>
</evidence>
<evidence type="ECO:0000256" key="3">
    <source>
        <dbReference type="ARBA" id="ARBA00023136"/>
    </source>
</evidence>
<dbReference type="EMBL" id="JAPNKA010000001">
    <property type="protein sequence ID" value="MCY1081042.1"/>
    <property type="molecule type" value="Genomic_DNA"/>
</dbReference>
<organism evidence="6 7">
    <name type="scientific">Archangium lansingense</name>
    <dbReference type="NCBI Taxonomy" id="2995310"/>
    <lineage>
        <taxon>Bacteria</taxon>
        <taxon>Pseudomonadati</taxon>
        <taxon>Myxococcota</taxon>
        <taxon>Myxococcia</taxon>
        <taxon>Myxococcales</taxon>
        <taxon>Cystobacterineae</taxon>
        <taxon>Archangiaceae</taxon>
        <taxon>Archangium</taxon>
    </lineage>
</organism>
<reference evidence="6 7" key="1">
    <citation type="submission" date="2022-11" db="EMBL/GenBank/DDBJ databases">
        <title>Minimal conservation of predation-associated metabolite biosynthetic gene clusters underscores biosynthetic potential of Myxococcota including descriptions for ten novel species: Archangium lansinium sp. nov., Myxococcus landrumus sp. nov., Nannocystis bai.</title>
        <authorList>
            <person name="Ahearne A."/>
            <person name="Stevens C."/>
            <person name="Phillips K."/>
        </authorList>
    </citation>
    <scope>NUCLEOTIDE SEQUENCE [LARGE SCALE GENOMIC DNA]</scope>
    <source>
        <strain evidence="6 7">MIWBW</strain>
    </source>
</reference>
<keyword evidence="3 4" id="KW-0472">Membrane</keyword>
<keyword evidence="1 4" id="KW-0812">Transmembrane</keyword>
<comment type="caution">
    <text evidence="6">The sequence shown here is derived from an EMBL/GenBank/DDBJ whole genome shotgun (WGS) entry which is preliminary data.</text>
</comment>
<evidence type="ECO:0000256" key="1">
    <source>
        <dbReference type="ARBA" id="ARBA00022692"/>
    </source>
</evidence>
<feature type="transmembrane region" description="Helical" evidence="4">
    <location>
        <begin position="368"/>
        <end position="389"/>
    </location>
</feature>
<dbReference type="PANTHER" id="PTHR23518:SF2">
    <property type="entry name" value="MAJOR FACILITATOR SUPERFAMILY TRANSPORTER"/>
    <property type="match status" value="1"/>
</dbReference>
<gene>
    <name evidence="6" type="ORF">OV287_41995</name>
</gene>
<dbReference type="InterPro" id="IPR011701">
    <property type="entry name" value="MFS"/>
</dbReference>
<dbReference type="Gene3D" id="1.20.1250.20">
    <property type="entry name" value="MFS general substrate transporter like domains"/>
    <property type="match status" value="2"/>
</dbReference>
<dbReference type="PANTHER" id="PTHR23518">
    <property type="entry name" value="C-METHYLTRANSFERASE"/>
    <property type="match status" value="1"/>
</dbReference>
<keyword evidence="2 4" id="KW-1133">Transmembrane helix</keyword>
<sequence>MDAVASREGGGRLPRTVVVLGVVSLLTDISSDMIFPLLPAFLAARLPAAPLLLGLMEGVADLVSSLLKYQSGVWADRARRLKPMVLVGYGLSSLMRPLMAFVTLAWHPIAIRALDRVGKGLRSSPRDALIAHSVPEGSRGRAFGFHRGMDHAGAAVGSLAAMVLVAVGLRVEQVFFVAAVPGLLAVVALLLVREPPLPESASAPGSTRALAPVPRRLAYYLVPITLFGVANSTDAFLLLKLTEEGAQPEFLPLAWLLLQAVKSAVSFPAGRLADRLGASRLVVTGWSLYALSYLALAWARGVTLTLVVISVYGLYHALAEGAEKSLLTSLVPAEARGRAFGLYNGLTGGSSLAAGLLFGVLWTTRGSTTAFVTAGALAGLSALLLVLLLPRARPPAQAFSALE</sequence>
<feature type="domain" description="Major facilitator superfamily (MFS) profile" evidence="5">
    <location>
        <begin position="16"/>
        <end position="393"/>
    </location>
</feature>
<feature type="transmembrane region" description="Helical" evidence="4">
    <location>
        <begin position="151"/>
        <end position="169"/>
    </location>
</feature>
<evidence type="ECO:0000259" key="5">
    <source>
        <dbReference type="PROSITE" id="PS50850"/>
    </source>
</evidence>
<name>A0ABT4AH92_9BACT</name>
<dbReference type="InterPro" id="IPR020846">
    <property type="entry name" value="MFS_dom"/>
</dbReference>
<proteinExistence type="predicted"/>
<evidence type="ECO:0000256" key="2">
    <source>
        <dbReference type="ARBA" id="ARBA00022989"/>
    </source>
</evidence>
<feature type="transmembrane region" description="Helical" evidence="4">
    <location>
        <begin position="290"/>
        <end position="318"/>
    </location>
</feature>
<feature type="transmembrane region" description="Helical" evidence="4">
    <location>
        <begin position="84"/>
        <end position="106"/>
    </location>
</feature>
<dbReference type="CDD" id="cd17370">
    <property type="entry name" value="MFS_MJ1317_like"/>
    <property type="match status" value="1"/>
</dbReference>
<protein>
    <submittedName>
        <fullName evidence="6">MFS transporter</fullName>
    </submittedName>
</protein>
<evidence type="ECO:0000313" key="7">
    <source>
        <dbReference type="Proteomes" id="UP001207654"/>
    </source>
</evidence>
<dbReference type="Pfam" id="PF07690">
    <property type="entry name" value="MFS_1"/>
    <property type="match status" value="2"/>
</dbReference>
<keyword evidence="7" id="KW-1185">Reference proteome</keyword>
<evidence type="ECO:0000313" key="6">
    <source>
        <dbReference type="EMBL" id="MCY1081042.1"/>
    </source>
</evidence>
<dbReference type="Proteomes" id="UP001207654">
    <property type="component" value="Unassembled WGS sequence"/>
</dbReference>
<dbReference type="RefSeq" id="WP_267539657.1">
    <property type="nucleotide sequence ID" value="NZ_JAPNKA010000001.1"/>
</dbReference>
<dbReference type="InterPro" id="IPR036259">
    <property type="entry name" value="MFS_trans_sf"/>
</dbReference>
<feature type="transmembrane region" description="Helical" evidence="4">
    <location>
        <begin position="174"/>
        <end position="192"/>
    </location>
</feature>
<dbReference type="PROSITE" id="PS50850">
    <property type="entry name" value="MFS"/>
    <property type="match status" value="1"/>
</dbReference>
<feature type="transmembrane region" description="Helical" evidence="4">
    <location>
        <begin position="339"/>
        <end position="362"/>
    </location>
</feature>
<dbReference type="SUPFAM" id="SSF103473">
    <property type="entry name" value="MFS general substrate transporter"/>
    <property type="match status" value="1"/>
</dbReference>